<gene>
    <name evidence="1" type="ORF">E6O75_ATG09346</name>
</gene>
<protein>
    <submittedName>
        <fullName evidence="1">Uncharacterized protein</fullName>
    </submittedName>
</protein>
<accession>A0A4Z1NFP6</accession>
<reference evidence="1 2" key="1">
    <citation type="submission" date="2019-04" db="EMBL/GenBank/DDBJ databases">
        <title>High contiguity whole genome sequence and gene annotation resource for two Venturia nashicola isolates.</title>
        <authorList>
            <person name="Prokchorchik M."/>
            <person name="Won K."/>
            <person name="Lee Y."/>
            <person name="Choi E.D."/>
            <person name="Segonzac C."/>
            <person name="Sohn K.H."/>
        </authorList>
    </citation>
    <scope>NUCLEOTIDE SEQUENCE [LARGE SCALE GENOMIC DNA]</scope>
    <source>
        <strain evidence="1 2">PRI2</strain>
    </source>
</reference>
<proteinExistence type="predicted"/>
<dbReference type="Proteomes" id="UP000298493">
    <property type="component" value="Unassembled WGS sequence"/>
</dbReference>
<organism evidence="1 2">
    <name type="scientific">Venturia nashicola</name>
    <dbReference type="NCBI Taxonomy" id="86259"/>
    <lineage>
        <taxon>Eukaryota</taxon>
        <taxon>Fungi</taxon>
        <taxon>Dikarya</taxon>
        <taxon>Ascomycota</taxon>
        <taxon>Pezizomycotina</taxon>
        <taxon>Dothideomycetes</taxon>
        <taxon>Pleosporomycetidae</taxon>
        <taxon>Venturiales</taxon>
        <taxon>Venturiaceae</taxon>
        <taxon>Venturia</taxon>
    </lineage>
</organism>
<name>A0A4Z1NFP6_9PEZI</name>
<sequence length="82" mass="8655">MAHDASAEIARPLAVFTLHGRGAYINGPYHGSLVRSTARNCNFESLANGIAPATGIPSANTVQPQKEYCGTVVESLPKHIHA</sequence>
<dbReference type="AlphaFoldDB" id="A0A4Z1NFP6"/>
<comment type="caution">
    <text evidence="1">The sequence shown here is derived from an EMBL/GenBank/DDBJ whole genome shotgun (WGS) entry which is preliminary data.</text>
</comment>
<dbReference type="EMBL" id="SNSC02000023">
    <property type="protein sequence ID" value="TID14267.1"/>
    <property type="molecule type" value="Genomic_DNA"/>
</dbReference>
<evidence type="ECO:0000313" key="1">
    <source>
        <dbReference type="EMBL" id="TID14267.1"/>
    </source>
</evidence>
<evidence type="ECO:0000313" key="2">
    <source>
        <dbReference type="Proteomes" id="UP000298493"/>
    </source>
</evidence>
<keyword evidence="2" id="KW-1185">Reference proteome</keyword>